<protein>
    <recommendedName>
        <fullName evidence="3">Reverse transcriptase domain-containing protein</fullName>
    </recommendedName>
</protein>
<keyword evidence="2" id="KW-1185">Reference proteome</keyword>
<gene>
    <name evidence="1" type="ORF">FF38_01000</name>
</gene>
<accession>A0A0L0BXH2</accession>
<reference evidence="1 2" key="1">
    <citation type="journal article" date="2015" name="Nat. Commun.">
        <title>Lucilia cuprina genome unlocks parasitic fly biology to underpin future interventions.</title>
        <authorList>
            <person name="Anstead C.A."/>
            <person name="Korhonen P.K."/>
            <person name="Young N.D."/>
            <person name="Hall R.S."/>
            <person name="Jex A.R."/>
            <person name="Murali S.C."/>
            <person name="Hughes D.S."/>
            <person name="Lee S.F."/>
            <person name="Perry T."/>
            <person name="Stroehlein A.J."/>
            <person name="Ansell B.R."/>
            <person name="Breugelmans B."/>
            <person name="Hofmann A."/>
            <person name="Qu J."/>
            <person name="Dugan S."/>
            <person name="Lee S.L."/>
            <person name="Chao H."/>
            <person name="Dinh H."/>
            <person name="Han Y."/>
            <person name="Doddapaneni H.V."/>
            <person name="Worley K.C."/>
            <person name="Muzny D.M."/>
            <person name="Ioannidis P."/>
            <person name="Waterhouse R.M."/>
            <person name="Zdobnov E.M."/>
            <person name="James P.J."/>
            <person name="Bagnall N.H."/>
            <person name="Kotze A.C."/>
            <person name="Gibbs R.A."/>
            <person name="Richards S."/>
            <person name="Batterham P."/>
            <person name="Gasser R.B."/>
        </authorList>
    </citation>
    <scope>NUCLEOTIDE SEQUENCE [LARGE SCALE GENOMIC DNA]</scope>
    <source>
        <strain evidence="1 2">LS</strain>
        <tissue evidence="1">Full body</tissue>
    </source>
</reference>
<evidence type="ECO:0000313" key="1">
    <source>
        <dbReference type="EMBL" id="KNC23944.1"/>
    </source>
</evidence>
<dbReference type="PANTHER" id="PTHR47027">
    <property type="entry name" value="REVERSE TRANSCRIPTASE DOMAIN-CONTAINING PROTEIN"/>
    <property type="match status" value="1"/>
</dbReference>
<dbReference type="PANTHER" id="PTHR47027:SF20">
    <property type="entry name" value="REVERSE TRANSCRIPTASE-LIKE PROTEIN WITH RNA-DIRECTED DNA POLYMERASE DOMAIN"/>
    <property type="match status" value="1"/>
</dbReference>
<evidence type="ECO:0008006" key="3">
    <source>
        <dbReference type="Google" id="ProtNLM"/>
    </source>
</evidence>
<organism evidence="1 2">
    <name type="scientific">Lucilia cuprina</name>
    <name type="common">Green bottle fly</name>
    <name type="synonym">Australian sheep blowfly</name>
    <dbReference type="NCBI Taxonomy" id="7375"/>
    <lineage>
        <taxon>Eukaryota</taxon>
        <taxon>Metazoa</taxon>
        <taxon>Ecdysozoa</taxon>
        <taxon>Arthropoda</taxon>
        <taxon>Hexapoda</taxon>
        <taxon>Insecta</taxon>
        <taxon>Pterygota</taxon>
        <taxon>Neoptera</taxon>
        <taxon>Endopterygota</taxon>
        <taxon>Diptera</taxon>
        <taxon>Brachycera</taxon>
        <taxon>Muscomorpha</taxon>
        <taxon>Oestroidea</taxon>
        <taxon>Calliphoridae</taxon>
        <taxon>Luciliinae</taxon>
        <taxon>Lucilia</taxon>
    </lineage>
</organism>
<dbReference type="Proteomes" id="UP000037069">
    <property type="component" value="Unassembled WGS sequence"/>
</dbReference>
<dbReference type="AlphaFoldDB" id="A0A0L0BXH2"/>
<comment type="caution">
    <text evidence="1">The sequence shown here is derived from an EMBL/GenBank/DDBJ whole genome shotgun (WGS) entry which is preliminary data.</text>
</comment>
<dbReference type="EMBL" id="JRES01001284">
    <property type="protein sequence ID" value="KNC23944.1"/>
    <property type="molecule type" value="Genomic_DNA"/>
</dbReference>
<sequence>MRNANDYKHSEDFTDSNYRRDIIMLLYVGNKVMARIIAKRISHNVTPSLRQEQAGFRQHKSIIDHINTPRRLSGIHHCVLYIQNYLFKIVLDAIIGEALDNRRVLMCWLDAFLDLFVIGKDDIEDVSQFCYLGSINVGTSEDIDNRLQRVRQAFYIWKSSSLSSTLLFCTVVRER</sequence>
<name>A0A0L0BXH2_LUCCU</name>
<proteinExistence type="predicted"/>
<evidence type="ECO:0000313" key="2">
    <source>
        <dbReference type="Proteomes" id="UP000037069"/>
    </source>
</evidence>